<evidence type="ECO:0000259" key="7">
    <source>
        <dbReference type="Pfam" id="PF00884"/>
    </source>
</evidence>
<evidence type="ECO:0000256" key="6">
    <source>
        <dbReference type="ARBA" id="ARBA00022837"/>
    </source>
</evidence>
<dbReference type="STRING" id="990371.SAMN05421813_11714"/>
<dbReference type="OrthoDB" id="9789742at2"/>
<dbReference type="Gene3D" id="3.40.720.10">
    <property type="entry name" value="Alkaline Phosphatase, subunit A"/>
    <property type="match status" value="1"/>
</dbReference>
<comment type="cofactor">
    <cofactor evidence="1">
        <name>Ca(2+)</name>
        <dbReference type="ChEBI" id="CHEBI:29108"/>
    </cofactor>
</comment>
<dbReference type="SUPFAM" id="SSF53649">
    <property type="entry name" value="Alkaline phosphatase-like"/>
    <property type="match status" value="1"/>
</dbReference>
<evidence type="ECO:0000256" key="5">
    <source>
        <dbReference type="ARBA" id="ARBA00022801"/>
    </source>
</evidence>
<dbReference type="InterPro" id="IPR000917">
    <property type="entry name" value="Sulfatase_N"/>
</dbReference>
<keyword evidence="6" id="KW-0106">Calcium</keyword>
<dbReference type="GO" id="GO:0046872">
    <property type="term" value="F:metal ion binding"/>
    <property type="evidence" value="ECO:0007669"/>
    <property type="project" value="UniProtKB-KW"/>
</dbReference>
<dbReference type="PANTHER" id="PTHR42693:SF42">
    <property type="entry name" value="ARYLSULFATASE G"/>
    <property type="match status" value="1"/>
</dbReference>
<dbReference type="Proteomes" id="UP000199226">
    <property type="component" value="Unassembled WGS sequence"/>
</dbReference>
<sequence>MRILSFILAALIIPNIVIAQKQEHRAKNILIIYSDDHSYHALGAAGNKEISTPNLDKLAKSGLMFTQAHVMGGHQGAVCIPSRAMLLTGRYVNRLPGDGSTIPDSIVSLPEVLRKQGYNTYHTGKWHSDKASHSRMFSTGGDIFFGGMHFPKFGGQEHPTVSLFDSTGVYDEKRKRISDTYSTTLYADNAIRFLSSSTAKTNPFFCYVAFTSPHDPRTPPEKFSKLYDPAKITLPANFLIKHPFDNGDLNVRDEQLLPVPRDPDAIKKDIALYYGMVSEMDAQVGRILEALEKNGLKESTLIVFAGDNGLAVGQHGLLGKQNLYEHSIRVPMIMSGPNVPVNKKTEGFTYLSDITPTIMDYLQVERPLSVEGRSLLPVLLDPSKNVRSSIYNVYGHWSRSIKSEDGFKMIVYNVDGIATTQLFNLKKDPLEINDLSKEPAYSEKILQMRNLLKQQMASAFDNLNIDLPNWGRNKNQKPRGS</sequence>
<evidence type="ECO:0000256" key="3">
    <source>
        <dbReference type="ARBA" id="ARBA00022723"/>
    </source>
</evidence>
<dbReference type="GO" id="GO:0004065">
    <property type="term" value="F:arylsulfatase activity"/>
    <property type="evidence" value="ECO:0007669"/>
    <property type="project" value="TreeGrafter"/>
</dbReference>
<dbReference type="InterPro" id="IPR017850">
    <property type="entry name" value="Alkaline_phosphatase_core_sf"/>
</dbReference>
<name>A0A1G9UN87_9SPHI</name>
<dbReference type="PANTHER" id="PTHR42693">
    <property type="entry name" value="ARYLSULFATASE FAMILY MEMBER"/>
    <property type="match status" value="1"/>
</dbReference>
<evidence type="ECO:0000256" key="2">
    <source>
        <dbReference type="ARBA" id="ARBA00008779"/>
    </source>
</evidence>
<dbReference type="CDD" id="cd16155">
    <property type="entry name" value="sulfatase_like"/>
    <property type="match status" value="1"/>
</dbReference>
<dbReference type="Pfam" id="PF00884">
    <property type="entry name" value="Sulfatase"/>
    <property type="match status" value="1"/>
</dbReference>
<proteinExistence type="inferred from homology"/>
<comment type="similarity">
    <text evidence="2">Belongs to the sulfatase family.</text>
</comment>
<evidence type="ECO:0000313" key="8">
    <source>
        <dbReference type="EMBL" id="SDM61314.1"/>
    </source>
</evidence>
<feature type="domain" description="Sulfatase N-terminal" evidence="7">
    <location>
        <begin position="27"/>
        <end position="363"/>
    </location>
</feature>
<evidence type="ECO:0000256" key="4">
    <source>
        <dbReference type="ARBA" id="ARBA00022729"/>
    </source>
</evidence>
<protein>
    <submittedName>
        <fullName evidence="8">Arylsulfatase A</fullName>
    </submittedName>
</protein>
<keyword evidence="9" id="KW-1185">Reference proteome</keyword>
<accession>A0A1G9UN87</accession>
<dbReference type="AlphaFoldDB" id="A0A1G9UN87"/>
<dbReference type="RefSeq" id="WP_090705219.1">
    <property type="nucleotide sequence ID" value="NZ_FNHH01000017.1"/>
</dbReference>
<dbReference type="InterPro" id="IPR050738">
    <property type="entry name" value="Sulfatase"/>
</dbReference>
<evidence type="ECO:0000313" key="9">
    <source>
        <dbReference type="Proteomes" id="UP000199226"/>
    </source>
</evidence>
<keyword evidence="5" id="KW-0378">Hydrolase</keyword>
<evidence type="ECO:0000256" key="1">
    <source>
        <dbReference type="ARBA" id="ARBA00001913"/>
    </source>
</evidence>
<dbReference type="EMBL" id="FNHH01000017">
    <property type="protein sequence ID" value="SDM61314.1"/>
    <property type="molecule type" value="Genomic_DNA"/>
</dbReference>
<reference evidence="9" key="1">
    <citation type="submission" date="2016-10" db="EMBL/GenBank/DDBJ databases">
        <authorList>
            <person name="Varghese N."/>
            <person name="Submissions S."/>
        </authorList>
    </citation>
    <scope>NUCLEOTIDE SEQUENCE [LARGE SCALE GENOMIC DNA]</scope>
    <source>
        <strain evidence="9">DSM 24536</strain>
    </source>
</reference>
<keyword evidence="4" id="KW-0732">Signal</keyword>
<keyword evidence="3" id="KW-0479">Metal-binding</keyword>
<gene>
    <name evidence="8" type="ORF">SAMN05421813_11714</name>
</gene>
<organism evidence="8 9">
    <name type="scientific">Daejeonella rubra</name>
    <dbReference type="NCBI Taxonomy" id="990371"/>
    <lineage>
        <taxon>Bacteria</taxon>
        <taxon>Pseudomonadati</taxon>
        <taxon>Bacteroidota</taxon>
        <taxon>Sphingobacteriia</taxon>
        <taxon>Sphingobacteriales</taxon>
        <taxon>Sphingobacteriaceae</taxon>
        <taxon>Daejeonella</taxon>
    </lineage>
</organism>